<reference evidence="1 2" key="1">
    <citation type="journal article" date="2023" name="Arcadia Sci">
        <title>De novo assembly of a long-read Amblyomma americanum tick genome.</title>
        <authorList>
            <person name="Chou S."/>
            <person name="Poskanzer K.E."/>
            <person name="Rollins M."/>
            <person name="Thuy-Boun P.S."/>
        </authorList>
    </citation>
    <scope>NUCLEOTIDE SEQUENCE [LARGE SCALE GENOMIC DNA]</scope>
    <source>
        <strain evidence="1">F_SG_1</strain>
        <tissue evidence="1">Salivary glands</tissue>
    </source>
</reference>
<feature type="non-terminal residue" evidence="1">
    <location>
        <position position="1"/>
    </location>
</feature>
<dbReference type="Proteomes" id="UP001321473">
    <property type="component" value="Unassembled WGS sequence"/>
</dbReference>
<comment type="caution">
    <text evidence="1">The sequence shown here is derived from an EMBL/GenBank/DDBJ whole genome shotgun (WGS) entry which is preliminary data.</text>
</comment>
<evidence type="ECO:0000313" key="1">
    <source>
        <dbReference type="EMBL" id="KAK8761432.1"/>
    </source>
</evidence>
<organism evidence="1 2">
    <name type="scientific">Amblyomma americanum</name>
    <name type="common">Lone star tick</name>
    <dbReference type="NCBI Taxonomy" id="6943"/>
    <lineage>
        <taxon>Eukaryota</taxon>
        <taxon>Metazoa</taxon>
        <taxon>Ecdysozoa</taxon>
        <taxon>Arthropoda</taxon>
        <taxon>Chelicerata</taxon>
        <taxon>Arachnida</taxon>
        <taxon>Acari</taxon>
        <taxon>Parasitiformes</taxon>
        <taxon>Ixodida</taxon>
        <taxon>Ixodoidea</taxon>
        <taxon>Ixodidae</taxon>
        <taxon>Amblyomminae</taxon>
        <taxon>Amblyomma</taxon>
    </lineage>
</organism>
<proteinExistence type="predicted"/>
<sequence>GSSGASSTRGLFPGGKLVNFCNEVYILLVVRFFGLDRSLRIRYSFLGPDTKTFLSSLVPSKMSTWKKLRIHVYMRTNAPEPWGIQVSLRMVSSARNTTTVTLICYHAKKRQ</sequence>
<dbReference type="EMBL" id="JARKHS020031174">
    <property type="protein sequence ID" value="KAK8761432.1"/>
    <property type="molecule type" value="Genomic_DNA"/>
</dbReference>
<accession>A0AAQ4DG42</accession>
<dbReference type="AlphaFoldDB" id="A0AAQ4DG42"/>
<evidence type="ECO:0000313" key="2">
    <source>
        <dbReference type="Proteomes" id="UP001321473"/>
    </source>
</evidence>
<gene>
    <name evidence="1" type="ORF">V5799_027302</name>
</gene>
<name>A0AAQ4DG42_AMBAM</name>
<keyword evidence="2" id="KW-1185">Reference proteome</keyword>
<protein>
    <submittedName>
        <fullName evidence="1">Uncharacterized protein</fullName>
    </submittedName>
</protein>